<dbReference type="EMBL" id="CP046909">
    <property type="protein sequence ID" value="QGZ54161.1"/>
    <property type="molecule type" value="Genomic_DNA"/>
</dbReference>
<dbReference type="SUPFAM" id="SSF110942">
    <property type="entry name" value="HSP90 C-terminal domain"/>
    <property type="match status" value="1"/>
</dbReference>
<dbReference type="PIRSF" id="PIRSF002583">
    <property type="entry name" value="Hsp90"/>
    <property type="match status" value="1"/>
</dbReference>
<name>A0A7Z2G309_9BURK</name>
<dbReference type="SUPFAM" id="SSF54211">
    <property type="entry name" value="Ribosomal protein S5 domain 2-like"/>
    <property type="match status" value="1"/>
</dbReference>
<keyword evidence="6 10" id="KW-0346">Stress response</keyword>
<dbReference type="Gene3D" id="3.30.230.80">
    <property type="match status" value="1"/>
</dbReference>
<dbReference type="GO" id="GO:0005524">
    <property type="term" value="F:ATP binding"/>
    <property type="evidence" value="ECO:0007669"/>
    <property type="project" value="UniProtKB-UniRule"/>
</dbReference>
<keyword evidence="4 10" id="KW-0547">Nucleotide-binding</keyword>
<dbReference type="SUPFAM" id="SSF55874">
    <property type="entry name" value="ATPase domain of HSP90 chaperone/DNA topoisomerase II/histidine kinase"/>
    <property type="match status" value="1"/>
</dbReference>
<feature type="binding site" evidence="11">
    <location>
        <begin position="99"/>
        <end position="100"/>
    </location>
    <ligand>
        <name>ATP</name>
        <dbReference type="ChEBI" id="CHEBI:30616"/>
    </ligand>
</feature>
<dbReference type="OrthoDB" id="9802640at2"/>
<dbReference type="PANTHER" id="PTHR11528">
    <property type="entry name" value="HEAT SHOCK PROTEIN 90 FAMILY MEMBER"/>
    <property type="match status" value="1"/>
</dbReference>
<dbReference type="AlphaFoldDB" id="A0A7Z2G309"/>
<feature type="binding site" evidence="11">
    <location>
        <position position="173"/>
    </location>
    <ligand>
        <name>ATP</name>
        <dbReference type="ChEBI" id="CHEBI:30616"/>
    </ligand>
</feature>
<keyword evidence="3 10" id="KW-0963">Cytoplasm</keyword>
<organism evidence="13 14">
    <name type="scientific">Paraburkholderia acidiphila</name>
    <dbReference type="NCBI Taxonomy" id="2571747"/>
    <lineage>
        <taxon>Bacteria</taxon>
        <taxon>Pseudomonadati</taxon>
        <taxon>Pseudomonadota</taxon>
        <taxon>Betaproteobacteria</taxon>
        <taxon>Burkholderiales</taxon>
        <taxon>Burkholderiaceae</taxon>
        <taxon>Paraburkholderia</taxon>
    </lineage>
</organism>
<dbReference type="GO" id="GO:0005737">
    <property type="term" value="C:cytoplasm"/>
    <property type="evidence" value="ECO:0007669"/>
    <property type="project" value="UniProtKB-SubCell"/>
</dbReference>
<dbReference type="Proteomes" id="UP000434209">
    <property type="component" value="Chromosome 1"/>
</dbReference>
<evidence type="ECO:0000256" key="2">
    <source>
        <dbReference type="ARBA" id="ARBA00008239"/>
    </source>
</evidence>
<proteinExistence type="inferred from homology"/>
<dbReference type="Gene3D" id="3.30.565.10">
    <property type="entry name" value="Histidine kinase-like ATPase, C-terminal domain"/>
    <property type="match status" value="1"/>
</dbReference>
<evidence type="ECO:0000256" key="3">
    <source>
        <dbReference type="ARBA" id="ARBA00022490"/>
    </source>
</evidence>
<dbReference type="KEGG" id="pacp:FAZ97_04085"/>
<dbReference type="InterPro" id="IPR003594">
    <property type="entry name" value="HATPase_dom"/>
</dbReference>
<dbReference type="Gene3D" id="1.20.120.790">
    <property type="entry name" value="Heat shock protein 90, C-terminal domain"/>
    <property type="match status" value="1"/>
</dbReference>
<keyword evidence="7 10" id="KW-0143">Chaperone</keyword>
<comment type="similarity">
    <text evidence="2 10">Belongs to the heat shock protein 90 family.</text>
</comment>
<dbReference type="GO" id="GO:0140662">
    <property type="term" value="F:ATP-dependent protein folding chaperone"/>
    <property type="evidence" value="ECO:0007669"/>
    <property type="project" value="InterPro"/>
</dbReference>
<dbReference type="NCBIfam" id="NF003555">
    <property type="entry name" value="PRK05218.1"/>
    <property type="match status" value="1"/>
</dbReference>
<dbReference type="RefSeq" id="WP_158757308.1">
    <property type="nucleotide sequence ID" value="NZ_CP046909.1"/>
</dbReference>
<feature type="binding site" evidence="11">
    <location>
        <position position="339"/>
    </location>
    <ligand>
        <name>ATP</name>
        <dbReference type="ChEBI" id="CHEBI:30616"/>
    </ligand>
</feature>
<dbReference type="FunFam" id="3.30.565.10:FF:000009">
    <property type="entry name" value="Molecular chaperone HtpG"/>
    <property type="match status" value="1"/>
</dbReference>
<evidence type="ECO:0000256" key="4">
    <source>
        <dbReference type="ARBA" id="ARBA00022741"/>
    </source>
</evidence>
<dbReference type="GO" id="GO:0051082">
    <property type="term" value="F:unfolded protein binding"/>
    <property type="evidence" value="ECO:0007669"/>
    <property type="project" value="UniProtKB-UniRule"/>
</dbReference>
<gene>
    <name evidence="10 13" type="primary">htpG</name>
    <name evidence="13" type="ORF">FAZ97_04085</name>
</gene>
<feature type="binding site" evidence="11">
    <location>
        <position position="33"/>
    </location>
    <ligand>
        <name>ATP</name>
        <dbReference type="ChEBI" id="CHEBI:30616"/>
    </ligand>
</feature>
<dbReference type="InterPro" id="IPR037196">
    <property type="entry name" value="HSP90_C"/>
</dbReference>
<feature type="domain" description="Histidine kinase/HSP90-like ATPase" evidence="12">
    <location>
        <begin position="26"/>
        <end position="183"/>
    </location>
</feature>
<reference evidence="13 14" key="1">
    <citation type="submission" date="2019-12" db="EMBL/GenBank/DDBJ databases">
        <title>Paraburkholderia acidiphila 7Q-K02 sp. nov and Paraburkholderia acidisoli DHF22 sp. nov., two strains isolated from forest soil.</title>
        <authorList>
            <person name="Gao Z."/>
            <person name="Qiu L."/>
        </authorList>
    </citation>
    <scope>NUCLEOTIDE SEQUENCE [LARGE SCALE GENOMIC DNA]</scope>
    <source>
        <strain evidence="13 14">7Q-K02</strain>
    </source>
</reference>
<feature type="binding site" evidence="11">
    <location>
        <position position="92"/>
    </location>
    <ligand>
        <name>ATP</name>
        <dbReference type="ChEBI" id="CHEBI:30616"/>
    </ligand>
</feature>
<dbReference type="InterPro" id="IPR001404">
    <property type="entry name" value="Hsp90_fam"/>
</dbReference>
<dbReference type="InterPro" id="IPR020575">
    <property type="entry name" value="Hsp90_N"/>
</dbReference>
<evidence type="ECO:0000256" key="7">
    <source>
        <dbReference type="ARBA" id="ARBA00023186"/>
    </source>
</evidence>
<dbReference type="Pfam" id="PF13589">
    <property type="entry name" value="HATPase_c_3"/>
    <property type="match status" value="1"/>
</dbReference>
<dbReference type="PRINTS" id="PR00775">
    <property type="entry name" value="HEATSHOCK90"/>
</dbReference>
<feature type="region of interest" description="C" evidence="10">
    <location>
        <begin position="565"/>
        <end position="637"/>
    </location>
</feature>
<evidence type="ECO:0000256" key="9">
    <source>
        <dbReference type="ARBA" id="ARBA00070675"/>
    </source>
</evidence>
<dbReference type="Gene3D" id="3.40.50.11260">
    <property type="match status" value="1"/>
</dbReference>
<comment type="function">
    <text evidence="8 10">Molecular chaperone. Has ATPase activity.</text>
</comment>
<protein>
    <recommendedName>
        <fullName evidence="9 10">Chaperone protein HtpG</fullName>
    </recommendedName>
    <alternativeName>
        <fullName evidence="10">Heat shock protein HtpG</fullName>
    </alternativeName>
    <alternativeName>
        <fullName evidence="10">High temperature protein G</fullName>
    </alternativeName>
</protein>
<accession>A0A7Z2G309</accession>
<keyword evidence="14" id="KW-1185">Reference proteome</keyword>
<evidence type="ECO:0000313" key="14">
    <source>
        <dbReference type="Proteomes" id="UP000434209"/>
    </source>
</evidence>
<evidence type="ECO:0000256" key="1">
    <source>
        <dbReference type="ARBA" id="ARBA00004496"/>
    </source>
</evidence>
<dbReference type="CDD" id="cd16927">
    <property type="entry name" value="HATPase_Hsp90-like"/>
    <property type="match status" value="1"/>
</dbReference>
<dbReference type="PROSITE" id="PS00298">
    <property type="entry name" value="HSP90"/>
    <property type="match status" value="1"/>
</dbReference>
<feature type="binding site" evidence="11">
    <location>
        <begin position="121"/>
        <end position="126"/>
    </location>
    <ligand>
        <name>ATP</name>
        <dbReference type="ChEBI" id="CHEBI:30616"/>
    </ligand>
</feature>
<feature type="binding site" evidence="11">
    <location>
        <position position="79"/>
    </location>
    <ligand>
        <name>ATP</name>
        <dbReference type="ChEBI" id="CHEBI:30616"/>
    </ligand>
</feature>
<feature type="binding site" evidence="11">
    <location>
        <position position="37"/>
    </location>
    <ligand>
        <name>ATP</name>
        <dbReference type="ChEBI" id="CHEBI:30616"/>
    </ligand>
</feature>
<keyword evidence="5 10" id="KW-0067">ATP-binding</keyword>
<comment type="caution">
    <text evidence="10">Lacks conserved residue(s) required for the propagation of feature annotation.</text>
</comment>
<dbReference type="HAMAP" id="MF_00505">
    <property type="entry name" value="HSP90"/>
    <property type="match status" value="1"/>
</dbReference>
<sequence length="637" mass="71793">MAQETMSFQAEVKQLLHLMIHSLYSNKEIFLRELISNASDAADKLRFEAIANSALYENDPNLRIRVGFDKEARTITIDDNGIGMSHDEAVSNLGTIARSGTKEFFGKLSGDQQKDAALIGQFGVGFYSGFIVADKITVESRRAGLSAAEGVRWTSAGEGEFAVETIERAQRGTTITLHLREGEEELLSAWKIKSIIQKYSDHVGLPIEMKKEEWDAEKSEMVTKDEYETINQASALWTRSKSEISDEQYQQFYQHLAHDHQNPLAWTHNRVEGRSEYTQLLYVPSHAPFDLWNRDHKSGLKLYVKRVFIMDDAEQLLPNYLRFVKGVVDSSDLPLNVSREILQESRDVKAIRDGVTKRVLSMLEEMAGAVTDAEASEEDKAKYTTFWTEFGQVLKEGIGEDHANRERVAKLARFASTHNDTNEQTVSLADYVARMKPEQTKIYYVTADTWQAAKNSPHLEVFRKKGVEVLLLTDRVDEWMLSFLNEFDGKPLASVARGDLDLGALNDEEKQQQEKVSEELKPLVEHMKEALKDKAKDVRLTFRLTDSPSCLVADEGDMSGYLQRMLKAAGQQAPQMQPILEVNPEHPLVKALRTDSADFGDWCNLLFDQALLAEGGALEDPASFVKRTNALLMGRAG</sequence>
<dbReference type="SMART" id="SM00387">
    <property type="entry name" value="HATPase_c"/>
    <property type="match status" value="1"/>
</dbReference>
<comment type="subunit">
    <text evidence="10">Homodimer.</text>
</comment>
<evidence type="ECO:0000313" key="13">
    <source>
        <dbReference type="EMBL" id="QGZ54161.1"/>
    </source>
</evidence>
<dbReference type="InterPro" id="IPR036890">
    <property type="entry name" value="HATPase_C_sf"/>
</dbReference>
<dbReference type="InterPro" id="IPR019805">
    <property type="entry name" value="Heat_shock_protein_90_CS"/>
</dbReference>
<evidence type="ECO:0000256" key="8">
    <source>
        <dbReference type="ARBA" id="ARBA00058590"/>
    </source>
</evidence>
<evidence type="ECO:0000256" key="11">
    <source>
        <dbReference type="PIRSR" id="PIRSR002583-1"/>
    </source>
</evidence>
<feature type="region of interest" description="A; substrate-binding" evidence="10">
    <location>
        <begin position="1"/>
        <end position="339"/>
    </location>
</feature>
<dbReference type="FunFam" id="3.30.230.80:FF:000002">
    <property type="entry name" value="Molecular chaperone HtpG"/>
    <property type="match status" value="1"/>
</dbReference>
<comment type="subcellular location">
    <subcellularLocation>
        <location evidence="1 10">Cytoplasm</location>
    </subcellularLocation>
</comment>
<feature type="binding site" evidence="11">
    <location>
        <position position="84"/>
    </location>
    <ligand>
        <name>ATP</name>
        <dbReference type="ChEBI" id="CHEBI:30616"/>
    </ligand>
</feature>
<evidence type="ECO:0000256" key="10">
    <source>
        <dbReference type="HAMAP-Rule" id="MF_00505"/>
    </source>
</evidence>
<evidence type="ECO:0000259" key="12">
    <source>
        <dbReference type="SMART" id="SM00387"/>
    </source>
</evidence>
<dbReference type="Pfam" id="PF00183">
    <property type="entry name" value="HSP90"/>
    <property type="match status" value="1"/>
</dbReference>
<dbReference type="InterPro" id="IPR020568">
    <property type="entry name" value="Ribosomal_Su5_D2-typ_SF"/>
</dbReference>
<dbReference type="GO" id="GO:0016887">
    <property type="term" value="F:ATP hydrolysis activity"/>
    <property type="evidence" value="ECO:0007669"/>
    <property type="project" value="InterPro"/>
</dbReference>
<evidence type="ECO:0000256" key="5">
    <source>
        <dbReference type="ARBA" id="ARBA00022840"/>
    </source>
</evidence>
<evidence type="ECO:0000256" key="6">
    <source>
        <dbReference type="ARBA" id="ARBA00023016"/>
    </source>
</evidence>